<evidence type="ECO:0000313" key="2">
    <source>
        <dbReference type="EMBL" id="GAT64878.1"/>
    </source>
</evidence>
<comment type="caution">
    <text evidence="2">The sequence shown here is derived from an EMBL/GenBank/DDBJ whole genome shotgun (WGS) entry which is preliminary data.</text>
</comment>
<dbReference type="PANTHER" id="PTHR30041:SF4">
    <property type="entry name" value="ARSENATE REDUCTASE"/>
    <property type="match status" value="1"/>
</dbReference>
<proteinExistence type="inferred from homology"/>
<sequence length="119" mass="13365">MTTVWHNPRCSKSRCALDTFAGVGRDVTVRRYLDDPPTVAELTEVLDRLGLQPWDVTRMGEARARELGLAERPRDRDEWIALLAADPVLIQRPIVLTDDGRAVIARDEETLKALLEDGS</sequence>
<dbReference type="PANTHER" id="PTHR30041">
    <property type="entry name" value="ARSENATE REDUCTASE"/>
    <property type="match status" value="1"/>
</dbReference>
<dbReference type="STRING" id="161355.PS9374_00510"/>
<dbReference type="OrthoDB" id="9790554at2"/>
<comment type="similarity">
    <text evidence="1">Belongs to the ArsC family.</text>
</comment>
<gene>
    <name evidence="2" type="ORF">PS9374_00510</name>
</gene>
<dbReference type="RefSeq" id="WP_068894205.1">
    <property type="nucleotide sequence ID" value="NZ_BDCX01000001.1"/>
</dbReference>
<dbReference type="Gene3D" id="3.40.30.10">
    <property type="entry name" value="Glutaredoxin"/>
    <property type="match status" value="1"/>
</dbReference>
<dbReference type="InterPro" id="IPR006660">
    <property type="entry name" value="Arsenate_reductase-like"/>
</dbReference>
<reference evidence="3" key="2">
    <citation type="submission" date="2016-04" db="EMBL/GenBank/DDBJ databases">
        <title>Planomonospora sphaerica JCM9374 whole genome shotgun sequence.</title>
        <authorList>
            <person name="Suzuki T."/>
            <person name="Dohra H."/>
            <person name="Kodani S."/>
        </authorList>
    </citation>
    <scope>NUCLEOTIDE SEQUENCE [LARGE SCALE GENOMIC DNA]</scope>
    <source>
        <strain evidence="3">JCM 9374</strain>
    </source>
</reference>
<keyword evidence="3" id="KW-1185">Reference proteome</keyword>
<dbReference type="SUPFAM" id="SSF52833">
    <property type="entry name" value="Thioredoxin-like"/>
    <property type="match status" value="1"/>
</dbReference>
<dbReference type="Pfam" id="PF03960">
    <property type="entry name" value="ArsC"/>
    <property type="match status" value="1"/>
</dbReference>
<organism evidence="2 3">
    <name type="scientific">Planomonospora sphaerica</name>
    <dbReference type="NCBI Taxonomy" id="161355"/>
    <lineage>
        <taxon>Bacteria</taxon>
        <taxon>Bacillati</taxon>
        <taxon>Actinomycetota</taxon>
        <taxon>Actinomycetes</taxon>
        <taxon>Streptosporangiales</taxon>
        <taxon>Streptosporangiaceae</taxon>
        <taxon>Planomonospora</taxon>
    </lineage>
</organism>
<dbReference type="InterPro" id="IPR036249">
    <property type="entry name" value="Thioredoxin-like_sf"/>
</dbReference>
<dbReference type="AlphaFoldDB" id="A0A171BBF9"/>
<accession>A0A171BBF9</accession>
<dbReference type="EMBL" id="BDCX01000001">
    <property type="protein sequence ID" value="GAT64878.1"/>
    <property type="molecule type" value="Genomic_DNA"/>
</dbReference>
<dbReference type="Proteomes" id="UP000077701">
    <property type="component" value="Unassembled WGS sequence"/>
</dbReference>
<protein>
    <submittedName>
        <fullName evidence="2">Arsenate reductase</fullName>
    </submittedName>
</protein>
<evidence type="ECO:0000256" key="1">
    <source>
        <dbReference type="PROSITE-ProRule" id="PRU01282"/>
    </source>
</evidence>
<name>A0A171BBF9_9ACTN</name>
<reference evidence="2 3" key="1">
    <citation type="journal article" date="2016" name="Genome Announc.">
        <title>Draft Genome Sequence of Planomonospora sphaerica JCM9374, a Rare Actinomycete.</title>
        <authorList>
            <person name="Dohra H."/>
            <person name="Suzuki T."/>
            <person name="Inoue Y."/>
            <person name="Kodani S."/>
        </authorList>
    </citation>
    <scope>NUCLEOTIDE SEQUENCE [LARGE SCALE GENOMIC DNA]</scope>
    <source>
        <strain evidence="2 3">JCM 9374</strain>
    </source>
</reference>
<dbReference type="PROSITE" id="PS51353">
    <property type="entry name" value="ARSC"/>
    <property type="match status" value="1"/>
</dbReference>
<evidence type="ECO:0000313" key="3">
    <source>
        <dbReference type="Proteomes" id="UP000077701"/>
    </source>
</evidence>